<sequence>MPEYSELNGKVAIVTGGASGIGQACVHAFVSQGASVVIADRDEAAGKATLRGLPPGSAAVFQLTDVCDADSVASMVRAAHDNFGGLDIAHNNAGVEAAGRAIADMTDDDWKRVIDVNLTGVWQCMRAEIPALLARGGGSIVNTASALGQVALPFQASYVASKHGVIGLTKAAALEYSALGIRINAICPGVVRTAMIEEVAATDSGFMDKMYSMHALGRIAEVNEIAESVLWLASSASGFVTGSALVVDGGYSAA</sequence>
<dbReference type="AlphaFoldDB" id="A0A848KU09"/>
<evidence type="ECO:0000313" key="4">
    <source>
        <dbReference type="Proteomes" id="UP000550729"/>
    </source>
</evidence>
<organism evidence="3 4">
    <name type="scientific">Gordonia asplenii</name>
    <dbReference type="NCBI Taxonomy" id="2725283"/>
    <lineage>
        <taxon>Bacteria</taxon>
        <taxon>Bacillati</taxon>
        <taxon>Actinomycetota</taxon>
        <taxon>Actinomycetes</taxon>
        <taxon>Mycobacteriales</taxon>
        <taxon>Gordoniaceae</taxon>
        <taxon>Gordonia</taxon>
    </lineage>
</organism>
<dbReference type="PANTHER" id="PTHR24321">
    <property type="entry name" value="DEHYDROGENASES, SHORT CHAIN"/>
    <property type="match status" value="1"/>
</dbReference>
<dbReference type="InterPro" id="IPR020904">
    <property type="entry name" value="Sc_DH/Rdtase_CS"/>
</dbReference>
<dbReference type="RefSeq" id="WP_170194498.1">
    <property type="nucleotide sequence ID" value="NZ_JABBNB010000011.1"/>
</dbReference>
<evidence type="ECO:0000256" key="2">
    <source>
        <dbReference type="ARBA" id="ARBA00023002"/>
    </source>
</evidence>
<dbReference type="GO" id="GO:0016491">
    <property type="term" value="F:oxidoreductase activity"/>
    <property type="evidence" value="ECO:0007669"/>
    <property type="project" value="UniProtKB-KW"/>
</dbReference>
<dbReference type="EMBL" id="JABBNB010000011">
    <property type="protein sequence ID" value="NMO01990.1"/>
    <property type="molecule type" value="Genomic_DNA"/>
</dbReference>
<accession>A0A848KU09</accession>
<dbReference type="Pfam" id="PF13561">
    <property type="entry name" value="adh_short_C2"/>
    <property type="match status" value="1"/>
</dbReference>
<dbReference type="NCBIfam" id="NF005559">
    <property type="entry name" value="PRK07231.1"/>
    <property type="match status" value="1"/>
</dbReference>
<proteinExistence type="inferred from homology"/>
<gene>
    <name evidence="3" type="ORF">HH308_12285</name>
</gene>
<dbReference type="SUPFAM" id="SSF51735">
    <property type="entry name" value="NAD(P)-binding Rossmann-fold domains"/>
    <property type="match status" value="1"/>
</dbReference>
<protein>
    <submittedName>
        <fullName evidence="3">SDR family oxidoreductase</fullName>
    </submittedName>
</protein>
<dbReference type="Gene3D" id="3.40.50.720">
    <property type="entry name" value="NAD(P)-binding Rossmann-like Domain"/>
    <property type="match status" value="1"/>
</dbReference>
<dbReference type="PRINTS" id="PR00081">
    <property type="entry name" value="GDHRDH"/>
</dbReference>
<reference evidence="3 4" key="1">
    <citation type="submission" date="2020-04" db="EMBL/GenBank/DDBJ databases">
        <title>Gordonia sp. nov. TBRC 11910.</title>
        <authorList>
            <person name="Suriyachadkun C."/>
        </authorList>
    </citation>
    <scope>NUCLEOTIDE SEQUENCE [LARGE SCALE GENOMIC DNA]</scope>
    <source>
        <strain evidence="3 4">TBRC 11910</strain>
    </source>
</reference>
<dbReference type="InterPro" id="IPR002347">
    <property type="entry name" value="SDR_fam"/>
</dbReference>
<keyword evidence="2" id="KW-0560">Oxidoreductase</keyword>
<comment type="similarity">
    <text evidence="1">Belongs to the short-chain dehydrogenases/reductases (SDR) family.</text>
</comment>
<dbReference type="PROSITE" id="PS00061">
    <property type="entry name" value="ADH_SHORT"/>
    <property type="match status" value="1"/>
</dbReference>
<dbReference type="Proteomes" id="UP000550729">
    <property type="component" value="Unassembled WGS sequence"/>
</dbReference>
<dbReference type="InterPro" id="IPR036291">
    <property type="entry name" value="NAD(P)-bd_dom_sf"/>
</dbReference>
<dbReference type="PANTHER" id="PTHR24321:SF11">
    <property type="entry name" value="BLR0893 PROTEIN"/>
    <property type="match status" value="1"/>
</dbReference>
<evidence type="ECO:0000256" key="1">
    <source>
        <dbReference type="ARBA" id="ARBA00006484"/>
    </source>
</evidence>
<keyword evidence="4" id="KW-1185">Reference proteome</keyword>
<name>A0A848KU09_9ACTN</name>
<dbReference type="CDD" id="cd05233">
    <property type="entry name" value="SDR_c"/>
    <property type="match status" value="1"/>
</dbReference>
<evidence type="ECO:0000313" key="3">
    <source>
        <dbReference type="EMBL" id="NMO01990.1"/>
    </source>
</evidence>
<dbReference type="FunFam" id="3.40.50.720:FF:000084">
    <property type="entry name" value="Short-chain dehydrogenase reductase"/>
    <property type="match status" value="1"/>
</dbReference>
<comment type="caution">
    <text evidence="3">The sequence shown here is derived from an EMBL/GenBank/DDBJ whole genome shotgun (WGS) entry which is preliminary data.</text>
</comment>
<dbReference type="PRINTS" id="PR00080">
    <property type="entry name" value="SDRFAMILY"/>
</dbReference>